<dbReference type="PROSITE" id="PS50067">
    <property type="entry name" value="KINESIN_MOTOR_2"/>
    <property type="match status" value="1"/>
</dbReference>
<dbReference type="PANTHER" id="PTHR24115:SF0">
    <property type="entry name" value="FI21273P1-RELATED"/>
    <property type="match status" value="1"/>
</dbReference>
<dbReference type="SUPFAM" id="SSF53335">
    <property type="entry name" value="S-adenosyl-L-methionine-dependent methyltransferases"/>
    <property type="match status" value="1"/>
</dbReference>
<dbReference type="GO" id="GO:0005524">
    <property type="term" value="F:ATP binding"/>
    <property type="evidence" value="ECO:0007669"/>
    <property type="project" value="InterPro"/>
</dbReference>
<dbReference type="InterPro" id="IPR029063">
    <property type="entry name" value="SAM-dependent_MTases_sf"/>
</dbReference>
<dbReference type="InterPro" id="IPR001752">
    <property type="entry name" value="Kinesin_motor_dom"/>
</dbReference>
<accession>A0A3R6Z830</accession>
<dbReference type="PANTHER" id="PTHR24115">
    <property type="entry name" value="KINESIN-RELATED"/>
    <property type="match status" value="1"/>
</dbReference>
<comment type="similarity">
    <text evidence="1">Belongs to the TRAFAC class myosin-kinesin ATPase superfamily. Kinesin family.</text>
</comment>
<reference evidence="3 4" key="1">
    <citation type="submission" date="2018-08" db="EMBL/GenBank/DDBJ databases">
        <title>Aphanomyces genome sequencing and annotation.</title>
        <authorList>
            <person name="Minardi D."/>
            <person name="Oidtmann B."/>
            <person name="Van Der Giezen M."/>
            <person name="Studholme D.J."/>
        </authorList>
    </citation>
    <scope>NUCLEOTIDE SEQUENCE [LARGE SCALE GENOMIC DNA]</scope>
    <source>
        <strain evidence="3 4">Sv</strain>
    </source>
</reference>
<dbReference type="GO" id="GO:0016887">
    <property type="term" value="F:ATP hydrolysis activity"/>
    <property type="evidence" value="ECO:0007669"/>
    <property type="project" value="TreeGrafter"/>
</dbReference>
<dbReference type="EMBL" id="QUTG01007379">
    <property type="protein sequence ID" value="RHY82715.1"/>
    <property type="molecule type" value="Genomic_DNA"/>
</dbReference>
<dbReference type="GO" id="GO:0005819">
    <property type="term" value="C:spindle"/>
    <property type="evidence" value="ECO:0007669"/>
    <property type="project" value="TreeGrafter"/>
</dbReference>
<dbReference type="Gene3D" id="3.40.50.150">
    <property type="entry name" value="Vaccinia Virus protein VP39"/>
    <property type="match status" value="1"/>
</dbReference>
<dbReference type="Proteomes" id="UP000285712">
    <property type="component" value="Unassembled WGS sequence"/>
</dbReference>
<dbReference type="AlphaFoldDB" id="A0A3R6Z830"/>
<comment type="caution">
    <text evidence="3">The sequence shown here is derived from an EMBL/GenBank/DDBJ whole genome shotgun (WGS) entry which is preliminary data.</text>
</comment>
<dbReference type="Pfam" id="PF05219">
    <property type="entry name" value="DREV"/>
    <property type="match status" value="1"/>
</dbReference>
<dbReference type="VEuPathDB" id="FungiDB:H257_12593"/>
<evidence type="ECO:0000313" key="3">
    <source>
        <dbReference type="EMBL" id="RHY82715.1"/>
    </source>
</evidence>
<proteinExistence type="inferred from homology"/>
<dbReference type="GO" id="GO:0007018">
    <property type="term" value="P:microtubule-based movement"/>
    <property type="evidence" value="ECO:0007669"/>
    <property type="project" value="InterPro"/>
</dbReference>
<organism evidence="3 4">
    <name type="scientific">Aphanomyces astaci</name>
    <name type="common">Crayfish plague agent</name>
    <dbReference type="NCBI Taxonomy" id="112090"/>
    <lineage>
        <taxon>Eukaryota</taxon>
        <taxon>Sar</taxon>
        <taxon>Stramenopiles</taxon>
        <taxon>Oomycota</taxon>
        <taxon>Saprolegniomycetes</taxon>
        <taxon>Saprolegniales</taxon>
        <taxon>Verrucalvaceae</taxon>
        <taxon>Aphanomyces</taxon>
    </lineage>
</organism>
<name>A0A3R6Z830_APHAT</name>
<gene>
    <name evidence="3" type="ORF">DYB35_012580</name>
</gene>
<dbReference type="InterPro" id="IPR027417">
    <property type="entry name" value="P-loop_NTPase"/>
</dbReference>
<dbReference type="PRINTS" id="PR00380">
    <property type="entry name" value="KINESINHEAVY"/>
</dbReference>
<dbReference type="SUPFAM" id="SSF52540">
    <property type="entry name" value="P-loop containing nucleoside triphosphate hydrolases"/>
    <property type="match status" value="1"/>
</dbReference>
<dbReference type="InterPro" id="IPR036961">
    <property type="entry name" value="Kinesin_motor_dom_sf"/>
</dbReference>
<dbReference type="GO" id="GO:0008017">
    <property type="term" value="F:microtubule binding"/>
    <property type="evidence" value="ECO:0007669"/>
    <property type="project" value="InterPro"/>
</dbReference>
<dbReference type="Gene3D" id="3.40.850.10">
    <property type="entry name" value="Kinesin motor domain"/>
    <property type="match status" value="1"/>
</dbReference>
<dbReference type="GO" id="GO:0106370">
    <property type="term" value="F:protein-L-histidine N-pros-methyltransferase activity"/>
    <property type="evidence" value="ECO:0007669"/>
    <property type="project" value="InterPro"/>
</dbReference>
<dbReference type="GO" id="GO:0003777">
    <property type="term" value="F:microtubule motor activity"/>
    <property type="evidence" value="ECO:0007669"/>
    <property type="project" value="InterPro"/>
</dbReference>
<dbReference type="GO" id="GO:0005874">
    <property type="term" value="C:microtubule"/>
    <property type="evidence" value="ECO:0007669"/>
    <property type="project" value="TreeGrafter"/>
</dbReference>
<dbReference type="InterPro" id="IPR027640">
    <property type="entry name" value="Kinesin-like_fam"/>
</dbReference>
<sequence length="553" mass="61695">MHRTARTRHAEWFKKGINQLRTEYLARAPVDPQPFLHAYIDTHAHEFSRVFDESTPTSTVYEVVAQPLVQHVLSDLLHDRKKVLICESEEDQTIHLVHSASKVATSVPELLALFHEAVSRRATESTQANTVSSRSHLIVFLKLVGAGPPSDGGQMVLLDLAGSERKEDQYTNDKQRQQETIETNMSHLALKQCLLAKEQNGHVPYRNSALTRILKNSLWATHKACQAAIVVTASPIPADTEHTLCSLVNARRMVEVNPTVAQSVLEIVETSDARQVKLFKTFSHVEIQAWLGRVSKGALQAYVDNIKPAITGAAMLRLPPARLAQLCNGHTGHAKLLQHAIKEVIAKEQEDKARERDMRRANHAKNYIRDATRRINDPGMGLPRLTYSHEEPLHDECSGEDLRSKFIEFDCDDETQQFLDSCFNTGVNHMITSMLSTVLNVFYSVTDTNGMLNRTLPGGILSHGANQDTRACRGANVRLLPRPSRAFVELPRWTLRRYVINLQHLPSPSIGKLLDIGAGDGNVTAKLATFVDTVYATEVSMPMVRALNAKGFK</sequence>
<evidence type="ECO:0000259" key="2">
    <source>
        <dbReference type="PROSITE" id="PS50067"/>
    </source>
</evidence>
<dbReference type="GO" id="GO:0005871">
    <property type="term" value="C:kinesin complex"/>
    <property type="evidence" value="ECO:0007669"/>
    <property type="project" value="TreeGrafter"/>
</dbReference>
<comment type="caution">
    <text evidence="1">Lacks conserved residue(s) required for the propagation of feature annotation.</text>
</comment>
<dbReference type="InterPro" id="IPR007884">
    <property type="entry name" value="METL9"/>
</dbReference>
<dbReference type="SMART" id="SM00129">
    <property type="entry name" value="KISc"/>
    <property type="match status" value="1"/>
</dbReference>
<protein>
    <recommendedName>
        <fullName evidence="2">Kinesin motor domain-containing protein</fullName>
    </recommendedName>
</protein>
<evidence type="ECO:0000313" key="4">
    <source>
        <dbReference type="Proteomes" id="UP000285712"/>
    </source>
</evidence>
<evidence type="ECO:0000256" key="1">
    <source>
        <dbReference type="PROSITE-ProRule" id="PRU00283"/>
    </source>
</evidence>
<dbReference type="Pfam" id="PF00225">
    <property type="entry name" value="Kinesin"/>
    <property type="match status" value="1"/>
</dbReference>
<feature type="domain" description="Kinesin motor" evidence="2">
    <location>
        <begin position="1"/>
        <end position="256"/>
    </location>
</feature>